<evidence type="ECO:0000256" key="1">
    <source>
        <dbReference type="SAM" id="MobiDB-lite"/>
    </source>
</evidence>
<name>A0AAV7KYT6_PLEWA</name>
<protein>
    <submittedName>
        <fullName evidence="2">Uncharacterized protein</fullName>
    </submittedName>
</protein>
<feature type="compositionally biased region" description="Basic and acidic residues" evidence="1">
    <location>
        <begin position="114"/>
        <end position="131"/>
    </location>
</feature>
<feature type="region of interest" description="Disordered" evidence="1">
    <location>
        <begin position="40"/>
        <end position="60"/>
    </location>
</feature>
<comment type="caution">
    <text evidence="2">The sequence shown here is derived from an EMBL/GenBank/DDBJ whole genome shotgun (WGS) entry which is preliminary data.</text>
</comment>
<feature type="region of interest" description="Disordered" evidence="1">
    <location>
        <begin position="90"/>
        <end position="140"/>
    </location>
</feature>
<evidence type="ECO:0000313" key="2">
    <source>
        <dbReference type="EMBL" id="KAJ1083224.1"/>
    </source>
</evidence>
<accession>A0AAV7KYT6</accession>
<keyword evidence="3" id="KW-1185">Reference proteome</keyword>
<evidence type="ECO:0000313" key="3">
    <source>
        <dbReference type="Proteomes" id="UP001066276"/>
    </source>
</evidence>
<dbReference type="Proteomes" id="UP001066276">
    <property type="component" value="Chromosome 12"/>
</dbReference>
<dbReference type="AlphaFoldDB" id="A0AAV7KYT6"/>
<gene>
    <name evidence="2" type="ORF">NDU88_003384</name>
</gene>
<sequence>MYRNSCSLENRFVVLTGTEGLPQAPLTRALGLYAAQETQRAGSVQNQFGREEGSRSDSYASCPTRVDGLLGLTSLERTGRDFAAYPLDEKSQDDQTGTVGAQAVGRGPLQGGTGREERRGAYSGEGAERRAVHQQHPPGGNLGLLTPLYCGHLQPRGACPGDLGQKDRLSALRHRLLGGPRQRLEVPLSLLQERGR</sequence>
<reference evidence="2" key="1">
    <citation type="journal article" date="2022" name="bioRxiv">
        <title>Sequencing and chromosome-scale assembly of the giantPleurodeles waltlgenome.</title>
        <authorList>
            <person name="Brown T."/>
            <person name="Elewa A."/>
            <person name="Iarovenko S."/>
            <person name="Subramanian E."/>
            <person name="Araus A.J."/>
            <person name="Petzold A."/>
            <person name="Susuki M."/>
            <person name="Suzuki K.-i.T."/>
            <person name="Hayashi T."/>
            <person name="Toyoda A."/>
            <person name="Oliveira C."/>
            <person name="Osipova E."/>
            <person name="Leigh N.D."/>
            <person name="Simon A."/>
            <person name="Yun M.H."/>
        </authorList>
    </citation>
    <scope>NUCLEOTIDE SEQUENCE</scope>
    <source>
        <strain evidence="2">20211129_DDA</strain>
        <tissue evidence="2">Liver</tissue>
    </source>
</reference>
<dbReference type="EMBL" id="JANPWB010000016">
    <property type="protein sequence ID" value="KAJ1083224.1"/>
    <property type="molecule type" value="Genomic_DNA"/>
</dbReference>
<organism evidence="2 3">
    <name type="scientific">Pleurodeles waltl</name>
    <name type="common">Iberian ribbed newt</name>
    <dbReference type="NCBI Taxonomy" id="8319"/>
    <lineage>
        <taxon>Eukaryota</taxon>
        <taxon>Metazoa</taxon>
        <taxon>Chordata</taxon>
        <taxon>Craniata</taxon>
        <taxon>Vertebrata</taxon>
        <taxon>Euteleostomi</taxon>
        <taxon>Amphibia</taxon>
        <taxon>Batrachia</taxon>
        <taxon>Caudata</taxon>
        <taxon>Salamandroidea</taxon>
        <taxon>Salamandridae</taxon>
        <taxon>Pleurodelinae</taxon>
        <taxon>Pleurodeles</taxon>
    </lineage>
</organism>
<proteinExistence type="predicted"/>